<feature type="repeat" description="WD" evidence="1">
    <location>
        <begin position="536"/>
        <end position="567"/>
    </location>
</feature>
<evidence type="ECO:0000313" key="4">
    <source>
        <dbReference type="Proteomes" id="UP000692954"/>
    </source>
</evidence>
<organism evidence="3 4">
    <name type="scientific">Paramecium sonneborni</name>
    <dbReference type="NCBI Taxonomy" id="65129"/>
    <lineage>
        <taxon>Eukaryota</taxon>
        <taxon>Sar</taxon>
        <taxon>Alveolata</taxon>
        <taxon>Ciliophora</taxon>
        <taxon>Intramacronucleata</taxon>
        <taxon>Oligohymenophorea</taxon>
        <taxon>Peniculida</taxon>
        <taxon>Parameciidae</taxon>
        <taxon>Paramecium</taxon>
    </lineage>
</organism>
<keyword evidence="1" id="KW-0853">WD repeat</keyword>
<feature type="coiled-coil region" evidence="2">
    <location>
        <begin position="28"/>
        <end position="92"/>
    </location>
</feature>
<dbReference type="EMBL" id="CAJJDN010000174">
    <property type="protein sequence ID" value="CAD8127277.1"/>
    <property type="molecule type" value="Genomic_DNA"/>
</dbReference>
<dbReference type="SMART" id="SM00320">
    <property type="entry name" value="WD40"/>
    <property type="match status" value="4"/>
</dbReference>
<dbReference type="PROSITE" id="PS50082">
    <property type="entry name" value="WD_REPEATS_2"/>
    <property type="match status" value="2"/>
</dbReference>
<dbReference type="InterPro" id="IPR001680">
    <property type="entry name" value="WD40_rpt"/>
</dbReference>
<keyword evidence="4" id="KW-1185">Reference proteome</keyword>
<dbReference type="PANTHER" id="PTHR19920">
    <property type="entry name" value="WD40 PROTEIN CIAO1"/>
    <property type="match status" value="1"/>
</dbReference>
<dbReference type="PANTHER" id="PTHR19920:SF0">
    <property type="entry name" value="CYTOSOLIC IRON-SULFUR PROTEIN ASSEMBLY PROTEIN CIAO1-RELATED"/>
    <property type="match status" value="1"/>
</dbReference>
<evidence type="ECO:0008006" key="5">
    <source>
        <dbReference type="Google" id="ProtNLM"/>
    </source>
</evidence>
<dbReference type="GO" id="GO:0016226">
    <property type="term" value="P:iron-sulfur cluster assembly"/>
    <property type="evidence" value="ECO:0007669"/>
    <property type="project" value="TreeGrafter"/>
</dbReference>
<protein>
    <recommendedName>
        <fullName evidence="5">WD40-repeat-containing domain</fullName>
    </recommendedName>
</protein>
<reference evidence="3" key="1">
    <citation type="submission" date="2021-01" db="EMBL/GenBank/DDBJ databases">
        <authorList>
            <consortium name="Genoscope - CEA"/>
            <person name="William W."/>
        </authorList>
    </citation>
    <scope>NUCLEOTIDE SEQUENCE</scope>
</reference>
<name>A0A8S1RI99_9CILI</name>
<dbReference type="PROSITE" id="PS50294">
    <property type="entry name" value="WD_REPEATS_REGION"/>
    <property type="match status" value="2"/>
</dbReference>
<gene>
    <name evidence="3" type="ORF">PSON_ATCC_30995.1.T1740086</name>
</gene>
<accession>A0A8S1RI99</accession>
<dbReference type="Proteomes" id="UP000692954">
    <property type="component" value="Unassembled WGS sequence"/>
</dbReference>
<evidence type="ECO:0000256" key="1">
    <source>
        <dbReference type="PROSITE-ProRule" id="PRU00221"/>
    </source>
</evidence>
<comment type="caution">
    <text evidence="3">The sequence shown here is derived from an EMBL/GenBank/DDBJ whole genome shotgun (WGS) entry which is preliminary data.</text>
</comment>
<dbReference type="GO" id="GO:0097361">
    <property type="term" value="C:cytosolic [4Fe-4S] assembly targeting complex"/>
    <property type="evidence" value="ECO:0007669"/>
    <property type="project" value="TreeGrafter"/>
</dbReference>
<sequence>MKKRLLPLINLSKMRKKKDFVQNVLEFNQNSQLQIEEYKKTLKAEREKQTFQRISNLNNIIDQLGQEKNKYLQSIEMIIFNIKKQIEQLQNEEKIFILGIESIKSFDFREFSEQEQQINKSFCFETFKNNLQSKLMSFTNQECFQRCIDILENFDTSKTTIFEDEYRNQNQVLNGINLLCDEHQENIIFVDQNQNRENQNRFACVLCVDKYPSKYKSIKTIFEEWKQIQEIKKEKMNKSSLLLKKKVKYIQDYFHDLGKKLENMIKDLNNGFDINVVDFINKLQDQQKIISISLSWQKQTKEQLLTIINQIIQQKDQQIFQDPLQNDFILIDRQINQIVKDTVLQIRQTQFDSFNKIMIFNQNLKAEYQNIQSPQEELQIISQSETSFNMASLEVETRKKQNQQQENQQKMKQFTLNSKIITHYELINQSQFLKMKQLANYRFIQQCSITQQDYCYAIAINQDQSIVIAGCLSKIQIYQFQNTQLSITQVITQHTDDVNCLIFMKQTNLFLSGSDDKSIRIWEMKQNNQWSCQQKLDGHLGSIFCLIYNKTEDLIISGSLDKTIKFWGKIKNQNNRSFQFWGKQKEWLCTQTITTHRSYVFSLCLNESSTKLISCGRDHLILVIQKENENWVVHQTITVEQYGLRVCFINDHTFTFQPRNHNKVHIYQMQDMNYIKTKEIFINNGNNCDCLFPQQFIKQKSILVIKNGSNLNFIKVNPNSEFILEHSIEFNTHFTYGTLSDDGKYLLSWDSYTQELKIRRKE</sequence>
<keyword evidence="2" id="KW-0175">Coiled coil</keyword>
<dbReference type="OrthoDB" id="14421at2759"/>
<evidence type="ECO:0000313" key="3">
    <source>
        <dbReference type="EMBL" id="CAD8127277.1"/>
    </source>
</evidence>
<dbReference type="AlphaFoldDB" id="A0A8S1RI99"/>
<proteinExistence type="predicted"/>
<feature type="repeat" description="WD" evidence="1">
    <location>
        <begin position="491"/>
        <end position="525"/>
    </location>
</feature>
<evidence type="ECO:0000256" key="2">
    <source>
        <dbReference type="SAM" id="Coils"/>
    </source>
</evidence>
<dbReference type="Pfam" id="PF00400">
    <property type="entry name" value="WD40"/>
    <property type="match status" value="3"/>
</dbReference>